<comment type="caution">
    <text evidence="5">The sequence shown here is derived from an EMBL/GenBank/DDBJ whole genome shotgun (WGS) entry which is preliminary data.</text>
</comment>
<dbReference type="InterPro" id="IPR000671">
    <property type="entry name" value="Peptidase_A31"/>
</dbReference>
<evidence type="ECO:0000256" key="3">
    <source>
        <dbReference type="ARBA" id="ARBA00022750"/>
    </source>
</evidence>
<evidence type="ECO:0000256" key="1">
    <source>
        <dbReference type="ARBA" id="ARBA00006814"/>
    </source>
</evidence>
<dbReference type="NCBIfam" id="TIGR00072">
    <property type="entry name" value="hydrog_prot"/>
    <property type="match status" value="1"/>
</dbReference>
<evidence type="ECO:0000256" key="2">
    <source>
        <dbReference type="ARBA" id="ARBA00022670"/>
    </source>
</evidence>
<protein>
    <submittedName>
        <fullName evidence="5">Peptidase M52</fullName>
    </submittedName>
</protein>
<accession>A0A1X0DPH9</accession>
<dbReference type="OrthoDB" id="164170at2"/>
<keyword evidence="6" id="KW-1185">Reference proteome</keyword>
<dbReference type="SUPFAM" id="SSF53163">
    <property type="entry name" value="HybD-like"/>
    <property type="match status" value="1"/>
</dbReference>
<proteinExistence type="inferred from homology"/>
<reference evidence="5 6" key="1">
    <citation type="submission" date="2017-02" db="EMBL/GenBank/DDBJ databases">
        <title>The new phylogeny of genus Mycobacterium.</title>
        <authorList>
            <person name="Tortoli E."/>
            <person name="Trovato A."/>
            <person name="Cirillo D.M."/>
        </authorList>
    </citation>
    <scope>NUCLEOTIDE SEQUENCE [LARGE SCALE GENOMIC DNA]</scope>
    <source>
        <strain evidence="5 6">DSM 44471</strain>
    </source>
</reference>
<evidence type="ECO:0000313" key="5">
    <source>
        <dbReference type="EMBL" id="ORA74321.1"/>
    </source>
</evidence>
<sequence length="187" mass="19296">MIVVVGLGNRYRRDDGVGVAVAAALDDLTLPNVAVRTGISDPMGLLDAWTGAELALIVDAAIVTPSTPGRIRRCDVRDVPAQPEGLSSHTVDIGRTHALGQALGRVPGTLAVFTIEAADTGHGIGLTPRVARAVPEVVGMVAAEINCRQRAAQGLPSMSRGVAGCRDVSQQGTDPVRRGDPVVGPDQ</sequence>
<evidence type="ECO:0000313" key="6">
    <source>
        <dbReference type="Proteomes" id="UP000192566"/>
    </source>
</evidence>
<dbReference type="GO" id="GO:0004190">
    <property type="term" value="F:aspartic-type endopeptidase activity"/>
    <property type="evidence" value="ECO:0007669"/>
    <property type="project" value="UniProtKB-KW"/>
</dbReference>
<comment type="similarity">
    <text evidence="1">Belongs to the peptidase A31 family.</text>
</comment>
<keyword evidence="2" id="KW-0645">Protease</keyword>
<organism evidence="5 6">
    <name type="scientific">Mycobacterium heidelbergense</name>
    <dbReference type="NCBI Taxonomy" id="53376"/>
    <lineage>
        <taxon>Bacteria</taxon>
        <taxon>Bacillati</taxon>
        <taxon>Actinomycetota</taxon>
        <taxon>Actinomycetes</taxon>
        <taxon>Mycobacteriales</taxon>
        <taxon>Mycobacteriaceae</taxon>
        <taxon>Mycobacterium</taxon>
        <taxon>Mycobacterium simiae complex</taxon>
    </lineage>
</organism>
<dbReference type="PANTHER" id="PTHR30302:SF1">
    <property type="entry name" value="HYDROGENASE 2 MATURATION PROTEASE"/>
    <property type="match status" value="1"/>
</dbReference>
<dbReference type="STRING" id="53376.BST25_09755"/>
<name>A0A1X0DPH9_MYCHE</name>
<keyword evidence="3" id="KW-0064">Aspartyl protease</keyword>
<dbReference type="Pfam" id="PF01750">
    <property type="entry name" value="HycI"/>
    <property type="match status" value="1"/>
</dbReference>
<dbReference type="GO" id="GO:0016485">
    <property type="term" value="P:protein processing"/>
    <property type="evidence" value="ECO:0007669"/>
    <property type="project" value="TreeGrafter"/>
</dbReference>
<dbReference type="Proteomes" id="UP000192566">
    <property type="component" value="Unassembled WGS sequence"/>
</dbReference>
<dbReference type="AlphaFoldDB" id="A0A1X0DPH9"/>
<dbReference type="RefSeq" id="WP_083073813.1">
    <property type="nucleotide sequence ID" value="NZ_AP022615.1"/>
</dbReference>
<evidence type="ECO:0000256" key="4">
    <source>
        <dbReference type="ARBA" id="ARBA00022801"/>
    </source>
</evidence>
<keyword evidence="4" id="KW-0378">Hydrolase</keyword>
<dbReference type="EMBL" id="MVHR01000011">
    <property type="protein sequence ID" value="ORA74321.1"/>
    <property type="molecule type" value="Genomic_DNA"/>
</dbReference>
<dbReference type="PANTHER" id="PTHR30302">
    <property type="entry name" value="HYDROGENASE 1 MATURATION PROTEASE"/>
    <property type="match status" value="1"/>
</dbReference>
<dbReference type="GO" id="GO:0008047">
    <property type="term" value="F:enzyme activator activity"/>
    <property type="evidence" value="ECO:0007669"/>
    <property type="project" value="InterPro"/>
</dbReference>
<dbReference type="Gene3D" id="3.40.50.1450">
    <property type="entry name" value="HybD-like"/>
    <property type="match status" value="1"/>
</dbReference>
<dbReference type="InterPro" id="IPR023430">
    <property type="entry name" value="Pept_HybD-like_dom_sf"/>
</dbReference>
<gene>
    <name evidence="5" type="ORF">BST25_09755</name>
</gene>
<dbReference type="CDD" id="cd00518">
    <property type="entry name" value="H2MP"/>
    <property type="match status" value="1"/>
</dbReference>